<evidence type="ECO:0000256" key="3">
    <source>
        <dbReference type="ARBA" id="ARBA00023004"/>
    </source>
</evidence>
<dbReference type="SUPFAM" id="SSF46626">
    <property type="entry name" value="Cytochrome c"/>
    <property type="match status" value="1"/>
</dbReference>
<dbReference type="GO" id="GO:0046872">
    <property type="term" value="F:metal ion binding"/>
    <property type="evidence" value="ECO:0007669"/>
    <property type="project" value="UniProtKB-KW"/>
</dbReference>
<sequence length="114" mass="12577">MKFPLLVLFGLLAACAPTAHKPEDRLKDGKQLAFDRNKGNCLACHAIDGGESPGDIGPPLAALKTRFKDKAPLREQIFNATRFNPETSMPPFGRNKILTTGEIDRIVDYLWSLP</sequence>
<keyword evidence="2 4" id="KW-0479">Metal-binding</keyword>
<keyword evidence="7" id="KW-1185">Reference proteome</keyword>
<protein>
    <submittedName>
        <fullName evidence="6">Cytochrome c, mono-and diheme variants family</fullName>
    </submittedName>
</protein>
<evidence type="ECO:0000313" key="6">
    <source>
        <dbReference type="EMBL" id="EIC29793.1"/>
    </source>
</evidence>
<evidence type="ECO:0000259" key="5">
    <source>
        <dbReference type="PROSITE" id="PS51007"/>
    </source>
</evidence>
<evidence type="ECO:0000256" key="1">
    <source>
        <dbReference type="ARBA" id="ARBA00022617"/>
    </source>
</evidence>
<name>H8GQG6_METAL</name>
<keyword evidence="1 4" id="KW-0349">Heme</keyword>
<dbReference type="Pfam" id="PF13442">
    <property type="entry name" value="Cytochrome_CBB3"/>
    <property type="match status" value="1"/>
</dbReference>
<dbReference type="Proteomes" id="UP000005090">
    <property type="component" value="Chromosome"/>
</dbReference>
<dbReference type="STRING" id="686340.Metal_2033"/>
<proteinExistence type="predicted"/>
<keyword evidence="3 4" id="KW-0408">Iron</keyword>
<dbReference type="NCBIfam" id="TIGR04485">
    <property type="entry name" value="thiosulf_SoxX"/>
    <property type="match status" value="1"/>
</dbReference>
<evidence type="ECO:0000256" key="4">
    <source>
        <dbReference type="PROSITE-ProRule" id="PRU00433"/>
    </source>
</evidence>
<dbReference type="Gene3D" id="1.10.760.10">
    <property type="entry name" value="Cytochrome c-like domain"/>
    <property type="match status" value="1"/>
</dbReference>
<accession>H8GQG6</accession>
<dbReference type="GO" id="GO:0020037">
    <property type="term" value="F:heme binding"/>
    <property type="evidence" value="ECO:0007669"/>
    <property type="project" value="InterPro"/>
</dbReference>
<reference evidence="6 7" key="1">
    <citation type="journal article" date="2013" name="Genome Announc.">
        <title>Genome Sequence of the Obligate Gammaproteobacterial Methanotroph Methylomicrobium album Strain BG8.</title>
        <authorList>
            <person name="Kits K.D."/>
            <person name="Kalyuzhnaya M.G."/>
            <person name="Klotz M.G."/>
            <person name="Jetten M.S."/>
            <person name="Op den Camp H.J."/>
            <person name="Vuilleumier S."/>
            <person name="Bringel F."/>
            <person name="Dispirito A.A."/>
            <person name="Murrell J.C."/>
            <person name="Bruce D."/>
            <person name="Cheng J.F."/>
            <person name="Copeland A."/>
            <person name="Goodwin L."/>
            <person name="Hauser L."/>
            <person name="Lajus A."/>
            <person name="Land M.L."/>
            <person name="Lapidus A."/>
            <person name="Lucas S."/>
            <person name="Medigue C."/>
            <person name="Pitluck S."/>
            <person name="Woyke T."/>
            <person name="Zeytun A."/>
            <person name="Stein L.Y."/>
        </authorList>
    </citation>
    <scope>NUCLEOTIDE SEQUENCE [LARGE SCALE GENOMIC DNA]</scope>
    <source>
        <strain evidence="6 7">BG8</strain>
    </source>
</reference>
<dbReference type="InterPro" id="IPR009056">
    <property type="entry name" value="Cyt_c-like_dom"/>
</dbReference>
<evidence type="ECO:0000256" key="2">
    <source>
        <dbReference type="ARBA" id="ARBA00022723"/>
    </source>
</evidence>
<dbReference type="eggNOG" id="COG2010">
    <property type="taxonomic scope" value="Bacteria"/>
</dbReference>
<dbReference type="PROSITE" id="PS51257">
    <property type="entry name" value="PROKAR_LIPOPROTEIN"/>
    <property type="match status" value="1"/>
</dbReference>
<evidence type="ECO:0000313" key="7">
    <source>
        <dbReference type="Proteomes" id="UP000005090"/>
    </source>
</evidence>
<dbReference type="GO" id="GO:0009055">
    <property type="term" value="F:electron transfer activity"/>
    <property type="evidence" value="ECO:0007669"/>
    <property type="project" value="InterPro"/>
</dbReference>
<dbReference type="RefSeq" id="WP_005371946.1">
    <property type="nucleotide sequence ID" value="NZ_CM001475.1"/>
</dbReference>
<gene>
    <name evidence="6" type="ORF">Metal_2033</name>
</gene>
<dbReference type="PROSITE" id="PS51007">
    <property type="entry name" value="CYTC"/>
    <property type="match status" value="1"/>
</dbReference>
<dbReference type="HOGENOM" id="CLU_114042_1_0_6"/>
<dbReference type="InterPro" id="IPR030999">
    <property type="entry name" value="Thiosulf_SoxX"/>
</dbReference>
<feature type="domain" description="Cytochrome c" evidence="5">
    <location>
        <begin position="24"/>
        <end position="114"/>
    </location>
</feature>
<dbReference type="EMBL" id="CM001475">
    <property type="protein sequence ID" value="EIC29793.1"/>
    <property type="molecule type" value="Genomic_DNA"/>
</dbReference>
<organism evidence="6 7">
    <name type="scientific">Methylomicrobium album BG8</name>
    <dbReference type="NCBI Taxonomy" id="686340"/>
    <lineage>
        <taxon>Bacteria</taxon>
        <taxon>Pseudomonadati</taxon>
        <taxon>Pseudomonadota</taxon>
        <taxon>Gammaproteobacteria</taxon>
        <taxon>Methylococcales</taxon>
        <taxon>Methylococcaceae</taxon>
        <taxon>Methylomicrobium</taxon>
    </lineage>
</organism>
<dbReference type="AlphaFoldDB" id="H8GQG6"/>
<dbReference type="InterPro" id="IPR036909">
    <property type="entry name" value="Cyt_c-like_dom_sf"/>
</dbReference>